<reference evidence="2 3" key="1">
    <citation type="submission" date="2023-11" db="EMBL/GenBank/DDBJ databases">
        <title>Draft genome sequence and annotation of the polyextremotolerant black yeast-like fungus Aureobasidium pullulans NRRL 62042.</title>
        <authorList>
            <person name="Dielentheis-Frenken M.R.E."/>
            <person name="Wibberg D."/>
            <person name="Blank L.M."/>
            <person name="Tiso T."/>
        </authorList>
    </citation>
    <scope>NUCLEOTIDE SEQUENCE [LARGE SCALE GENOMIC DNA]</scope>
    <source>
        <strain evidence="2 3">NRRL 62042</strain>
    </source>
</reference>
<dbReference type="EMBL" id="JASGXD010000007">
    <property type="protein sequence ID" value="KAK6004688.1"/>
    <property type="molecule type" value="Genomic_DNA"/>
</dbReference>
<sequence length="157" mass="17523">MNNPLSAPVTSGAQDIDLSQYRSDGTGEECMNLISVAQSSTTFLRHLTHIFNTRGYAMTAFGHYVNFVNYPPKGYTEYWRHRRLVLPDDPQYLTIGNLYVYGYPSKKPFKSVARFGQHLVSIVLGDLDNCKCILCDGTGPAPKDAEYPADPSVPVLR</sequence>
<organism evidence="2 3">
    <name type="scientific">Aureobasidium pullulans</name>
    <name type="common">Black yeast</name>
    <name type="synonym">Pullularia pullulans</name>
    <dbReference type="NCBI Taxonomy" id="5580"/>
    <lineage>
        <taxon>Eukaryota</taxon>
        <taxon>Fungi</taxon>
        <taxon>Dikarya</taxon>
        <taxon>Ascomycota</taxon>
        <taxon>Pezizomycotina</taxon>
        <taxon>Dothideomycetes</taxon>
        <taxon>Dothideomycetidae</taxon>
        <taxon>Dothideales</taxon>
        <taxon>Saccotheciaceae</taxon>
        <taxon>Aureobasidium</taxon>
    </lineage>
</organism>
<proteinExistence type="predicted"/>
<protein>
    <recommendedName>
        <fullName evidence="1">Cryptic loci regulator 2 N-terminal domain-containing protein</fullName>
    </recommendedName>
</protein>
<dbReference type="Pfam" id="PF16761">
    <property type="entry name" value="Clr2_transil"/>
    <property type="match status" value="1"/>
</dbReference>
<dbReference type="InterPro" id="IPR031915">
    <property type="entry name" value="Clr2_N"/>
</dbReference>
<accession>A0ABR0TJT9</accession>
<comment type="caution">
    <text evidence="2">The sequence shown here is derived from an EMBL/GenBank/DDBJ whole genome shotgun (WGS) entry which is preliminary data.</text>
</comment>
<evidence type="ECO:0000259" key="1">
    <source>
        <dbReference type="Pfam" id="PF16761"/>
    </source>
</evidence>
<dbReference type="Proteomes" id="UP001341245">
    <property type="component" value="Unassembled WGS sequence"/>
</dbReference>
<evidence type="ECO:0000313" key="2">
    <source>
        <dbReference type="EMBL" id="KAK6004688.1"/>
    </source>
</evidence>
<gene>
    <name evidence="2" type="ORF">QM012_008550</name>
</gene>
<feature type="domain" description="Cryptic loci regulator 2 N-terminal" evidence="1">
    <location>
        <begin position="72"/>
        <end position="135"/>
    </location>
</feature>
<evidence type="ECO:0000313" key="3">
    <source>
        <dbReference type="Proteomes" id="UP001341245"/>
    </source>
</evidence>
<keyword evidence="3" id="KW-1185">Reference proteome</keyword>
<name>A0ABR0TJT9_AURPU</name>